<proteinExistence type="predicted"/>
<evidence type="ECO:0000256" key="2">
    <source>
        <dbReference type="SAM" id="Phobius"/>
    </source>
</evidence>
<comment type="caution">
    <text evidence="3">The sequence shown here is derived from an EMBL/GenBank/DDBJ whole genome shotgun (WGS) entry which is preliminary data.</text>
</comment>
<organism evidence="3 4">
    <name type="scientific">Tenggerimyces flavus</name>
    <dbReference type="NCBI Taxonomy" id="1708749"/>
    <lineage>
        <taxon>Bacteria</taxon>
        <taxon>Bacillati</taxon>
        <taxon>Actinomycetota</taxon>
        <taxon>Actinomycetes</taxon>
        <taxon>Propionibacteriales</taxon>
        <taxon>Nocardioidaceae</taxon>
        <taxon>Tenggerimyces</taxon>
    </lineage>
</organism>
<evidence type="ECO:0000313" key="3">
    <source>
        <dbReference type="EMBL" id="MFC3759587.1"/>
    </source>
</evidence>
<evidence type="ECO:0000313" key="4">
    <source>
        <dbReference type="Proteomes" id="UP001595699"/>
    </source>
</evidence>
<dbReference type="RefSeq" id="WP_205122036.1">
    <property type="nucleotide sequence ID" value="NZ_JAFBCM010000001.1"/>
</dbReference>
<feature type="transmembrane region" description="Helical" evidence="2">
    <location>
        <begin position="100"/>
        <end position="120"/>
    </location>
</feature>
<gene>
    <name evidence="3" type="ORF">ACFOUW_01935</name>
</gene>
<keyword evidence="2" id="KW-0812">Transmembrane</keyword>
<accession>A0ABV7Y3B4</accession>
<evidence type="ECO:0000256" key="1">
    <source>
        <dbReference type="SAM" id="MobiDB-lite"/>
    </source>
</evidence>
<feature type="transmembrane region" description="Helical" evidence="2">
    <location>
        <begin position="12"/>
        <end position="31"/>
    </location>
</feature>
<sequence length="158" mass="16555">MTTDRVTPLLKGALVPTLVVAAIAMVAATIVDGLHGLWGAALGAAVVILFSGLGLLALRLVRDQDPYVLLLTALGSYTIRVILFAVTTGVIANLDGIDAVMSRTIMGLTAVACVIVWITGELRAFVKMRQPIFNFDEKTDDADAGSEEQKTQQSGGAA</sequence>
<keyword evidence="2" id="KW-0472">Membrane</keyword>
<reference evidence="4" key="1">
    <citation type="journal article" date="2019" name="Int. J. Syst. Evol. Microbiol.">
        <title>The Global Catalogue of Microorganisms (GCM) 10K type strain sequencing project: providing services to taxonomists for standard genome sequencing and annotation.</title>
        <authorList>
            <consortium name="The Broad Institute Genomics Platform"/>
            <consortium name="The Broad Institute Genome Sequencing Center for Infectious Disease"/>
            <person name="Wu L."/>
            <person name="Ma J."/>
        </authorList>
    </citation>
    <scope>NUCLEOTIDE SEQUENCE [LARGE SCALE GENOMIC DNA]</scope>
    <source>
        <strain evidence="4">CGMCC 4.7241</strain>
    </source>
</reference>
<feature type="transmembrane region" description="Helical" evidence="2">
    <location>
        <begin position="68"/>
        <end position="94"/>
    </location>
</feature>
<keyword evidence="4" id="KW-1185">Reference proteome</keyword>
<protein>
    <recommendedName>
        <fullName evidence="5">ATP synthase protein I</fullName>
    </recommendedName>
</protein>
<dbReference type="EMBL" id="JBHRZH010000001">
    <property type="protein sequence ID" value="MFC3759587.1"/>
    <property type="molecule type" value="Genomic_DNA"/>
</dbReference>
<feature type="transmembrane region" description="Helical" evidence="2">
    <location>
        <begin position="37"/>
        <end position="61"/>
    </location>
</feature>
<name>A0ABV7Y3B4_9ACTN</name>
<keyword evidence="2" id="KW-1133">Transmembrane helix</keyword>
<feature type="region of interest" description="Disordered" evidence="1">
    <location>
        <begin position="138"/>
        <end position="158"/>
    </location>
</feature>
<dbReference type="Proteomes" id="UP001595699">
    <property type="component" value="Unassembled WGS sequence"/>
</dbReference>
<evidence type="ECO:0008006" key="5">
    <source>
        <dbReference type="Google" id="ProtNLM"/>
    </source>
</evidence>